<keyword evidence="2" id="KW-1185">Reference proteome</keyword>
<dbReference type="InterPro" id="IPR007833">
    <property type="entry name" value="Capsule_polysaccharide_synth"/>
</dbReference>
<evidence type="ECO:0000313" key="1">
    <source>
        <dbReference type="EMBL" id="WCL55103.1"/>
    </source>
</evidence>
<dbReference type="Pfam" id="PF05159">
    <property type="entry name" value="Capsule_synth"/>
    <property type="match status" value="2"/>
</dbReference>
<dbReference type="RefSeq" id="WP_289504866.1">
    <property type="nucleotide sequence ID" value="NZ_CP116805.1"/>
</dbReference>
<dbReference type="GO" id="GO:0000271">
    <property type="term" value="P:polysaccharide biosynthetic process"/>
    <property type="evidence" value="ECO:0007669"/>
    <property type="project" value="InterPro"/>
</dbReference>
<name>A0AAE9XPX6_9PROT</name>
<dbReference type="KEGG" id="gso:PH603_04945"/>
<dbReference type="AlphaFoldDB" id="A0AAE9XPX6"/>
<gene>
    <name evidence="1" type="ORF">PH603_04945</name>
</gene>
<reference evidence="1" key="1">
    <citation type="submission" date="2023-01" db="EMBL/GenBank/DDBJ databases">
        <title>The genome sequence of Kordiimonadaceae bacterium 6D33.</title>
        <authorList>
            <person name="Liu Y."/>
        </authorList>
    </citation>
    <scope>NUCLEOTIDE SEQUENCE</scope>
    <source>
        <strain evidence="1">6D33</strain>
    </source>
</reference>
<protein>
    <recommendedName>
        <fullName evidence="3">Capsular polysaccharide biosynthesis protein</fullName>
    </recommendedName>
</protein>
<dbReference type="CDD" id="cd16439">
    <property type="entry name" value="beta_Kdo_transferase_KpsC_2"/>
    <property type="match status" value="1"/>
</dbReference>
<organism evidence="1 2">
    <name type="scientific">Gimibacter soli</name>
    <dbReference type="NCBI Taxonomy" id="3024400"/>
    <lineage>
        <taxon>Bacteria</taxon>
        <taxon>Pseudomonadati</taxon>
        <taxon>Pseudomonadota</taxon>
        <taxon>Alphaproteobacteria</taxon>
        <taxon>Kordiimonadales</taxon>
        <taxon>Temperatibacteraceae</taxon>
        <taxon>Gimibacter</taxon>
    </lineage>
</organism>
<dbReference type="Proteomes" id="UP001217500">
    <property type="component" value="Chromosome"/>
</dbReference>
<evidence type="ECO:0000313" key="2">
    <source>
        <dbReference type="Proteomes" id="UP001217500"/>
    </source>
</evidence>
<accession>A0AAE9XPX6</accession>
<evidence type="ECO:0008006" key="3">
    <source>
        <dbReference type="Google" id="ProtNLM"/>
    </source>
</evidence>
<dbReference type="EMBL" id="CP116805">
    <property type="protein sequence ID" value="WCL55103.1"/>
    <property type="molecule type" value="Genomic_DNA"/>
</dbReference>
<sequence length="689" mass="74691">MTGRILTPITSTMAKDKAIRKLLGAPVRRGHWGARAGDTLAGWGVKLNGQHIRAKAARTGLPYITLEDGFIGYLTHPSRDPRRLSLIVDRQGIYYDASRPSELEAILNAGDAFPASLLGRAEAAMALIRRWRLSKYNQGRFEVSPETQALIESHKGPMVLVVDQTAGDLSIGLGGASAETFTAMLEAAKAENPDALILVKVHPDVLAGQKKGHFGPESNVANVRLIADDCAPLALIERAAKVYVATSQMGFEALIAEKPVVCFGQPFYAGWGLTDDRQPIARRTAKRNRAELFAAACIGYCRYIDPYTRTPVELEHVLDLLVAERQVPRITAKTTYAVDFSLWKRGFIGNFLEPGAGRVRFVSEVALASMTFAPDDAIAVWGRKLDKLVETLPGHVPVWRIEDGFLRSVGLGSDLRRPSSLVVDGEGIYYDGGRVSLLETFLSTHEFSDRDLARGRALTDKILSLRLSKYNVGSRGSLDFKAKAAGRKVILVPGQVEGDASLRFGSPEVSANGALLQAVRAAEPEAYIVYKPHPDVVSGNREGAVAPEILASCADEIVDAADIIDCLEASAEVHTMTSQTGFEAILRGMPVVTYGMPFYAGWGLTTDRMAASLVRRGRGLPLEALVYAALVAYPRYVEWPSGRSTSPEALTEAMAKAAKKGKRVAARGPVDKLLGKGRKLRYLLSALLK</sequence>
<proteinExistence type="predicted"/>
<dbReference type="GO" id="GO:0015774">
    <property type="term" value="P:polysaccharide transport"/>
    <property type="evidence" value="ECO:0007669"/>
    <property type="project" value="InterPro"/>
</dbReference>
<dbReference type="CDD" id="cd16440">
    <property type="entry name" value="beta_Kdo_transferase_KpsC_1"/>
    <property type="match status" value="1"/>
</dbReference>